<dbReference type="InterPro" id="IPR027974">
    <property type="entry name" value="DUF4470"/>
</dbReference>
<feature type="domain" description="MYND-type" evidence="5">
    <location>
        <begin position="32"/>
        <end position="73"/>
    </location>
</feature>
<keyword evidence="2 4" id="KW-0863">Zinc-finger</keyword>
<proteinExistence type="predicted"/>
<evidence type="ECO:0000256" key="1">
    <source>
        <dbReference type="ARBA" id="ARBA00022723"/>
    </source>
</evidence>
<evidence type="ECO:0000313" key="7">
    <source>
        <dbReference type="Proteomes" id="UP000054821"/>
    </source>
</evidence>
<dbReference type="STRING" id="398673.A0A2P4ZM50"/>
<dbReference type="EMBL" id="JPDN02000018">
    <property type="protein sequence ID" value="PON25366.1"/>
    <property type="molecule type" value="Genomic_DNA"/>
</dbReference>
<evidence type="ECO:0000256" key="2">
    <source>
        <dbReference type="ARBA" id="ARBA00022771"/>
    </source>
</evidence>
<evidence type="ECO:0000313" key="6">
    <source>
        <dbReference type="EMBL" id="PON25366.1"/>
    </source>
</evidence>
<evidence type="ECO:0000256" key="4">
    <source>
        <dbReference type="PROSITE-ProRule" id="PRU00134"/>
    </source>
</evidence>
<keyword evidence="3" id="KW-0862">Zinc</keyword>
<dbReference type="Pfam" id="PF14737">
    <property type="entry name" value="DUF4470"/>
    <property type="match status" value="1"/>
</dbReference>
<name>A0A2P4ZM50_9HYPO</name>
<accession>A0A2P4ZM50</accession>
<dbReference type="Pfam" id="PF01753">
    <property type="entry name" value="zf-MYND"/>
    <property type="match status" value="1"/>
</dbReference>
<reference evidence="6 7" key="1">
    <citation type="journal article" date="2016" name="Genome Announc.">
        <title>Draft Whole-Genome Sequence of Trichoderma gamsii T6085, a Promising Biocontrol Agent of Fusarium Head Blight on Wheat.</title>
        <authorList>
            <person name="Baroncelli R."/>
            <person name="Zapparata A."/>
            <person name="Piaggeschi G."/>
            <person name="Sarrocco S."/>
            <person name="Vannacci G."/>
        </authorList>
    </citation>
    <scope>NUCLEOTIDE SEQUENCE [LARGE SCALE GENOMIC DNA]</scope>
    <source>
        <strain evidence="6 7">T6085</strain>
    </source>
</reference>
<dbReference type="SUPFAM" id="SSF144232">
    <property type="entry name" value="HIT/MYND zinc finger-like"/>
    <property type="match status" value="1"/>
</dbReference>
<dbReference type="Gene3D" id="6.10.140.2220">
    <property type="match status" value="1"/>
</dbReference>
<gene>
    <name evidence="6" type="ORF">TGAM01_v205660</name>
</gene>
<evidence type="ECO:0000256" key="3">
    <source>
        <dbReference type="ARBA" id="ARBA00022833"/>
    </source>
</evidence>
<dbReference type="AlphaFoldDB" id="A0A2P4ZM50"/>
<dbReference type="GeneID" id="29981115"/>
<dbReference type="InterPro" id="IPR002893">
    <property type="entry name" value="Znf_MYND"/>
</dbReference>
<comment type="caution">
    <text evidence="6">The sequence shown here is derived from an EMBL/GenBank/DDBJ whole genome shotgun (WGS) entry which is preliminary data.</text>
</comment>
<protein>
    <recommendedName>
        <fullName evidence="5">MYND-type domain-containing protein</fullName>
    </recommendedName>
</protein>
<dbReference type="PROSITE" id="PS50865">
    <property type="entry name" value="ZF_MYND_2"/>
    <property type="match status" value="1"/>
</dbReference>
<dbReference type="RefSeq" id="XP_024405538.1">
    <property type="nucleotide sequence ID" value="XM_024549680.1"/>
</dbReference>
<keyword evidence="7" id="KW-1185">Reference proteome</keyword>
<dbReference type="GO" id="GO:0008270">
    <property type="term" value="F:zinc ion binding"/>
    <property type="evidence" value="ECO:0007669"/>
    <property type="project" value="UniProtKB-KW"/>
</dbReference>
<evidence type="ECO:0000259" key="5">
    <source>
        <dbReference type="PROSITE" id="PS50865"/>
    </source>
</evidence>
<sequence>MIFSVCSPIYHSQFEKITQQHQMEDSIIACANPTCRLEAATNQSHLSCKGCLLVKYCGRDCQVQHWGEHKKYCKSPLMKAEWKPDWATTGRTPAFVGDNGPSQVVFGGNKYLWGNVPAIDVLQLAKNEGRNYDRDVHLLFAASGDLRNVIETVSSIPETFQKSISMVLNDRDPEIVIRNAILLLISLTAEEIKEAVDCMIHIFYSAFLQKNHLDILQGKIRALVADVVQKVDNKPLKSLQAKSWTFGSRILRLILTKEVWCKLLERLDVPINLTVQKAHQIRTAVTLAPSRRDYRERRYMCVFPAHRLSQERYRMDGLLLPFGASRAQFDTPNPTLFESNQSWPLKDSSDPLEGWNIFDILNKTPRAASSDVYGKLYFYLQYAFKAFIEKSITLNASFQLFNVNAEELSKHLESETFSRIEVSNICDAGYLGCAKTLFSLGPLLQKKSTNPHATLIMLFMNAIEENLTPADQAAAFRNSMAQVVKFLPPPVFRTHPYDPCYLKYMLAADLFRDNDRFFNKYMTKWRFEECGRLANMAMKKNTVVEKWPMRLKKKAGQPGAKEEFDLLFGSGHGNERYVEWQTLE</sequence>
<organism evidence="6 7">
    <name type="scientific">Trichoderma gamsii</name>
    <dbReference type="NCBI Taxonomy" id="398673"/>
    <lineage>
        <taxon>Eukaryota</taxon>
        <taxon>Fungi</taxon>
        <taxon>Dikarya</taxon>
        <taxon>Ascomycota</taxon>
        <taxon>Pezizomycotina</taxon>
        <taxon>Sordariomycetes</taxon>
        <taxon>Hypocreomycetidae</taxon>
        <taxon>Hypocreales</taxon>
        <taxon>Hypocreaceae</taxon>
        <taxon>Trichoderma</taxon>
    </lineage>
</organism>
<keyword evidence="1" id="KW-0479">Metal-binding</keyword>
<dbReference type="Proteomes" id="UP000054821">
    <property type="component" value="Unassembled WGS sequence"/>
</dbReference>